<dbReference type="EMBL" id="CP055153">
    <property type="protein sequence ID" value="QMU31091.1"/>
    <property type="molecule type" value="Genomic_DNA"/>
</dbReference>
<keyword evidence="3" id="KW-1185">Reference proteome</keyword>
<dbReference type="PANTHER" id="PTHR10900">
    <property type="entry name" value="PERIOSTIN-RELATED"/>
    <property type="match status" value="1"/>
</dbReference>
<evidence type="ECO:0000313" key="3">
    <source>
        <dbReference type="Proteomes" id="UP000514509"/>
    </source>
</evidence>
<evidence type="ECO:0000313" key="2">
    <source>
        <dbReference type="EMBL" id="QMU31091.1"/>
    </source>
</evidence>
<dbReference type="PANTHER" id="PTHR10900:SF77">
    <property type="entry name" value="FI19380P1"/>
    <property type="match status" value="1"/>
</dbReference>
<dbReference type="Pfam" id="PF02469">
    <property type="entry name" value="Fasciclin"/>
    <property type="match status" value="1"/>
</dbReference>
<dbReference type="InterPro" id="IPR000782">
    <property type="entry name" value="FAS1_domain"/>
</dbReference>
<protein>
    <submittedName>
        <fullName evidence="2">Fasciclin domain-containing protein</fullName>
    </submittedName>
</protein>
<accession>A0A7L7LE49</accession>
<dbReference type="SMART" id="SM00554">
    <property type="entry name" value="FAS1"/>
    <property type="match status" value="1"/>
</dbReference>
<dbReference type="AlphaFoldDB" id="A0A7L7LE49"/>
<dbReference type="PROSITE" id="PS50213">
    <property type="entry name" value="FAS1"/>
    <property type="match status" value="1"/>
</dbReference>
<name>A0A7L7LE49_9BACT</name>
<dbReference type="GO" id="GO:0031012">
    <property type="term" value="C:extracellular matrix"/>
    <property type="evidence" value="ECO:0007669"/>
    <property type="project" value="TreeGrafter"/>
</dbReference>
<evidence type="ECO:0000259" key="1">
    <source>
        <dbReference type="PROSITE" id="PS50213"/>
    </source>
</evidence>
<dbReference type="Gene3D" id="2.30.180.10">
    <property type="entry name" value="FAS1 domain"/>
    <property type="match status" value="1"/>
</dbReference>
<gene>
    <name evidence="2" type="ORF">HUW48_25065</name>
</gene>
<dbReference type="GO" id="GO:0005615">
    <property type="term" value="C:extracellular space"/>
    <property type="evidence" value="ECO:0007669"/>
    <property type="project" value="TreeGrafter"/>
</dbReference>
<dbReference type="RefSeq" id="WP_182413530.1">
    <property type="nucleotide sequence ID" value="NZ_CP055153.1"/>
</dbReference>
<organism evidence="2 3">
    <name type="scientific">Adhaeribacter radiodurans</name>
    <dbReference type="NCBI Taxonomy" id="2745197"/>
    <lineage>
        <taxon>Bacteria</taxon>
        <taxon>Pseudomonadati</taxon>
        <taxon>Bacteroidota</taxon>
        <taxon>Cytophagia</taxon>
        <taxon>Cytophagales</taxon>
        <taxon>Hymenobacteraceae</taxon>
        <taxon>Adhaeribacter</taxon>
    </lineage>
</organism>
<proteinExistence type="predicted"/>
<dbReference type="InterPro" id="IPR050904">
    <property type="entry name" value="Adhesion/Biosynth-related"/>
</dbReference>
<reference evidence="2 3" key="2">
    <citation type="submission" date="2020-08" db="EMBL/GenBank/DDBJ databases">
        <title>Adhaeribacter dokdonensis sp. nov., isolated from the rhizosphere of Elymus tsukushiensis, a plant native to the Dokdo Islands, Republic of Korea.</title>
        <authorList>
            <person name="Ghim S.Y."/>
        </authorList>
    </citation>
    <scope>NUCLEOTIDE SEQUENCE [LARGE SCALE GENOMIC DNA]</scope>
    <source>
        <strain evidence="2 3">KUDC8001</strain>
    </source>
</reference>
<dbReference type="SUPFAM" id="SSF82153">
    <property type="entry name" value="FAS1 domain"/>
    <property type="match status" value="1"/>
</dbReference>
<dbReference type="Proteomes" id="UP000514509">
    <property type="component" value="Chromosome"/>
</dbReference>
<dbReference type="InterPro" id="IPR036378">
    <property type="entry name" value="FAS1_dom_sf"/>
</dbReference>
<feature type="domain" description="FAS1" evidence="1">
    <location>
        <begin position="40"/>
        <end position="164"/>
    </location>
</feature>
<dbReference type="GO" id="GO:0050839">
    <property type="term" value="F:cell adhesion molecule binding"/>
    <property type="evidence" value="ECO:0007669"/>
    <property type="project" value="TreeGrafter"/>
</dbReference>
<reference evidence="2 3" key="1">
    <citation type="submission" date="2020-06" db="EMBL/GenBank/DDBJ databases">
        <authorList>
            <person name="Hwang Y.J."/>
        </authorList>
    </citation>
    <scope>NUCLEOTIDE SEQUENCE [LARGE SCALE GENOMIC DNA]</scope>
    <source>
        <strain evidence="2 3">KUDC8001</strain>
    </source>
</reference>
<dbReference type="GO" id="GO:0030198">
    <property type="term" value="P:extracellular matrix organization"/>
    <property type="evidence" value="ECO:0007669"/>
    <property type="project" value="TreeGrafter"/>
</dbReference>
<dbReference type="GO" id="GO:0007155">
    <property type="term" value="P:cell adhesion"/>
    <property type="evidence" value="ECO:0007669"/>
    <property type="project" value="TreeGrafter"/>
</dbReference>
<sequence>MKHWVCSLAIYLLLLYSGGSYILAQPLLNSKSLLVSNQTSITIADVIALSSERPILLELTFQSGVLTPLSENNLYTFFAPTEEALQELQYENAQKLRAILLHHIVPGRYKLADLKDGIKLLTLAGDSLTIFRKKREVLVDSIPVVSRDNEIAKNGIIYTISDILHPNNLE</sequence>
<dbReference type="KEGG" id="add:HUW48_25065"/>